<evidence type="ECO:0000313" key="2">
    <source>
        <dbReference type="EMBL" id="PWA46870.1"/>
    </source>
</evidence>
<comment type="caution">
    <text evidence="2">The sequence shown here is derived from an EMBL/GenBank/DDBJ whole genome shotgun (WGS) entry which is preliminary data.</text>
</comment>
<gene>
    <name evidence="2" type="ORF">CTI12_AA504630</name>
</gene>
<keyword evidence="2" id="KW-0808">Transferase</keyword>
<evidence type="ECO:0000313" key="3">
    <source>
        <dbReference type="Proteomes" id="UP000245207"/>
    </source>
</evidence>
<organism evidence="2 3">
    <name type="scientific">Artemisia annua</name>
    <name type="common">Sweet wormwood</name>
    <dbReference type="NCBI Taxonomy" id="35608"/>
    <lineage>
        <taxon>Eukaryota</taxon>
        <taxon>Viridiplantae</taxon>
        <taxon>Streptophyta</taxon>
        <taxon>Embryophyta</taxon>
        <taxon>Tracheophyta</taxon>
        <taxon>Spermatophyta</taxon>
        <taxon>Magnoliopsida</taxon>
        <taxon>eudicotyledons</taxon>
        <taxon>Gunneridae</taxon>
        <taxon>Pentapetalae</taxon>
        <taxon>asterids</taxon>
        <taxon>campanulids</taxon>
        <taxon>Asterales</taxon>
        <taxon>Asteraceae</taxon>
        <taxon>Asteroideae</taxon>
        <taxon>Anthemideae</taxon>
        <taxon>Artemisiinae</taxon>
        <taxon>Artemisia</taxon>
    </lineage>
</organism>
<dbReference type="InterPro" id="IPR050481">
    <property type="entry name" value="UDP-glycosyltransf_plant"/>
</dbReference>
<proteinExistence type="inferred from homology"/>
<name>A0A2U1LCZ1_ARTAN</name>
<dbReference type="OrthoDB" id="5835829at2759"/>
<accession>A0A2U1LCZ1</accession>
<sequence>MANPVANLIFIPGPGAGHIMSTIEIAKLLVNRDQNLSITVLMISDPSSGCGLGITSYIESLAKKSITRISFIELPEDKTLLPPSDSKSATVFIREFINSHCRYVKNIVSDMIRRPGSDSGRVVGFVVDMFCICMIDVANEFHIPTYVFFYF</sequence>
<dbReference type="SUPFAM" id="SSF53756">
    <property type="entry name" value="UDP-Glycosyltransferase/glycogen phosphorylase"/>
    <property type="match status" value="1"/>
</dbReference>
<comment type="similarity">
    <text evidence="1">Belongs to the UDP-glycosyltransferase family.</text>
</comment>
<dbReference type="PANTHER" id="PTHR48048:SF45">
    <property type="entry name" value="GLYCOSYLTRANSFERASE"/>
    <property type="match status" value="1"/>
</dbReference>
<keyword evidence="3" id="KW-1185">Reference proteome</keyword>
<dbReference type="AlphaFoldDB" id="A0A2U1LCZ1"/>
<dbReference type="STRING" id="35608.A0A2U1LCZ1"/>
<dbReference type="PANTHER" id="PTHR48048">
    <property type="entry name" value="GLYCOSYLTRANSFERASE"/>
    <property type="match status" value="1"/>
</dbReference>
<dbReference type="EMBL" id="PKPP01010069">
    <property type="protein sequence ID" value="PWA46870.1"/>
    <property type="molecule type" value="Genomic_DNA"/>
</dbReference>
<reference evidence="2 3" key="1">
    <citation type="journal article" date="2018" name="Mol. Plant">
        <title>The genome of Artemisia annua provides insight into the evolution of Asteraceae family and artemisinin biosynthesis.</title>
        <authorList>
            <person name="Shen Q."/>
            <person name="Zhang L."/>
            <person name="Liao Z."/>
            <person name="Wang S."/>
            <person name="Yan T."/>
            <person name="Shi P."/>
            <person name="Liu M."/>
            <person name="Fu X."/>
            <person name="Pan Q."/>
            <person name="Wang Y."/>
            <person name="Lv Z."/>
            <person name="Lu X."/>
            <person name="Zhang F."/>
            <person name="Jiang W."/>
            <person name="Ma Y."/>
            <person name="Chen M."/>
            <person name="Hao X."/>
            <person name="Li L."/>
            <person name="Tang Y."/>
            <person name="Lv G."/>
            <person name="Zhou Y."/>
            <person name="Sun X."/>
            <person name="Brodelius P.E."/>
            <person name="Rose J.K.C."/>
            <person name="Tang K."/>
        </authorList>
    </citation>
    <scope>NUCLEOTIDE SEQUENCE [LARGE SCALE GENOMIC DNA]</scope>
    <source>
        <strain evidence="3">cv. Huhao1</strain>
        <tissue evidence="2">Leaf</tissue>
    </source>
</reference>
<protein>
    <submittedName>
        <fullName evidence="2">UDP-glucuronosyl/UDP-glucosyltransferase</fullName>
    </submittedName>
</protein>
<dbReference type="Gene3D" id="3.40.50.2000">
    <property type="entry name" value="Glycogen Phosphorylase B"/>
    <property type="match status" value="1"/>
</dbReference>
<dbReference type="Proteomes" id="UP000245207">
    <property type="component" value="Unassembled WGS sequence"/>
</dbReference>
<dbReference type="GO" id="GO:0035251">
    <property type="term" value="F:UDP-glucosyltransferase activity"/>
    <property type="evidence" value="ECO:0007669"/>
    <property type="project" value="InterPro"/>
</dbReference>
<evidence type="ECO:0000256" key="1">
    <source>
        <dbReference type="ARBA" id="ARBA00009995"/>
    </source>
</evidence>